<reference evidence="2 3" key="1">
    <citation type="journal article" date="2016" name="Nat. Commun.">
        <title>Thousands of microbial genomes shed light on interconnected biogeochemical processes in an aquifer system.</title>
        <authorList>
            <person name="Anantharaman K."/>
            <person name="Brown C.T."/>
            <person name="Hug L.A."/>
            <person name="Sharon I."/>
            <person name="Castelle C.J."/>
            <person name="Probst A.J."/>
            <person name="Thomas B.C."/>
            <person name="Singh A."/>
            <person name="Wilkins M.J."/>
            <person name="Karaoz U."/>
            <person name="Brodie E.L."/>
            <person name="Williams K.H."/>
            <person name="Hubbard S.S."/>
            <person name="Banfield J.F."/>
        </authorList>
    </citation>
    <scope>NUCLEOTIDE SEQUENCE [LARGE SCALE GENOMIC DNA]</scope>
</reference>
<keyword evidence="1" id="KW-0472">Membrane</keyword>
<evidence type="ECO:0000313" key="3">
    <source>
        <dbReference type="Proteomes" id="UP000178059"/>
    </source>
</evidence>
<dbReference type="Proteomes" id="UP000178059">
    <property type="component" value="Unassembled WGS sequence"/>
</dbReference>
<organism evidence="2 3">
    <name type="scientific">Candidatus Nomurabacteria bacterium RIFCSPHIGHO2_01_FULL_42_16</name>
    <dbReference type="NCBI Taxonomy" id="1801743"/>
    <lineage>
        <taxon>Bacteria</taxon>
        <taxon>Candidatus Nomuraibacteriota</taxon>
    </lineage>
</organism>
<feature type="transmembrane region" description="Helical" evidence="1">
    <location>
        <begin position="82"/>
        <end position="100"/>
    </location>
</feature>
<dbReference type="STRING" id="1801743.A2824_00020"/>
<accession>A0A1F6VJY3</accession>
<gene>
    <name evidence="2" type="ORF">A2824_00020</name>
</gene>
<dbReference type="InterPro" id="IPR043993">
    <property type="entry name" value="T4SS_pilin"/>
</dbReference>
<keyword evidence="1" id="KW-1133">Transmembrane helix</keyword>
<feature type="transmembrane region" description="Helical" evidence="1">
    <location>
        <begin position="121"/>
        <end position="140"/>
    </location>
</feature>
<proteinExistence type="predicted"/>
<protein>
    <submittedName>
        <fullName evidence="2">Uncharacterized protein</fullName>
    </submittedName>
</protein>
<evidence type="ECO:0000256" key="1">
    <source>
        <dbReference type="SAM" id="Phobius"/>
    </source>
</evidence>
<evidence type="ECO:0000313" key="2">
    <source>
        <dbReference type="EMBL" id="OGI69991.1"/>
    </source>
</evidence>
<dbReference type="EMBL" id="MFTT01000015">
    <property type="protein sequence ID" value="OGI69991.1"/>
    <property type="molecule type" value="Genomic_DNA"/>
</dbReference>
<sequence>MKINFLKLFLLIVAMAIILATPNYILAQEEGEECVSGTISGTIVNGDCVVGGTITTTTDSGKLDNPIKVENILDFVKKIFDIIWKIGIPVIAIFIIYSGFRFVQAQGKPEELTKAKKAFMAVLIGAAIVLGAWVLASAIGQTIQKLQKSQGSAIIKNIS</sequence>
<dbReference type="AlphaFoldDB" id="A0A1F6VJY3"/>
<name>A0A1F6VJY3_9BACT</name>
<dbReference type="Pfam" id="PF18895">
    <property type="entry name" value="T4SS_pilin"/>
    <property type="match status" value="1"/>
</dbReference>
<keyword evidence="1" id="KW-0812">Transmembrane</keyword>
<comment type="caution">
    <text evidence="2">The sequence shown here is derived from an EMBL/GenBank/DDBJ whole genome shotgun (WGS) entry which is preliminary data.</text>
</comment>